<dbReference type="EMBL" id="JAVRER010000056">
    <property type="protein sequence ID" value="MDT0418863.1"/>
    <property type="molecule type" value="Genomic_DNA"/>
</dbReference>
<evidence type="ECO:0008006" key="3">
    <source>
        <dbReference type="Google" id="ProtNLM"/>
    </source>
</evidence>
<gene>
    <name evidence="1" type="ORF">RM574_25615</name>
</gene>
<dbReference type="Proteomes" id="UP001183607">
    <property type="component" value="Unassembled WGS sequence"/>
</dbReference>
<accession>A0ABD5EBW1</accession>
<proteinExistence type="predicted"/>
<sequence>MIRVGRHTDRDGQSTGERVAAVHLDGPPVTDREQAAASVLLDVLLDAAANEAGLILADFDAVTDLPAVCLTLIRARDRAIENDGGDIDWRQAWTTHIPDSSRRAY</sequence>
<name>A0ABD5EBW1_9ACTN</name>
<dbReference type="AlphaFoldDB" id="A0ABD5EBW1"/>
<evidence type="ECO:0000313" key="2">
    <source>
        <dbReference type="Proteomes" id="UP001183607"/>
    </source>
</evidence>
<dbReference type="RefSeq" id="WP_093853369.1">
    <property type="nucleotide sequence ID" value="NZ_JAVRER010000056.1"/>
</dbReference>
<reference evidence="2" key="1">
    <citation type="submission" date="2023-07" db="EMBL/GenBank/DDBJ databases">
        <title>30 novel species of actinomycetes from the DSMZ collection.</title>
        <authorList>
            <person name="Nouioui I."/>
        </authorList>
    </citation>
    <scope>NUCLEOTIDE SEQUENCE [LARGE SCALE GENOMIC DNA]</scope>
    <source>
        <strain evidence="2">DSM 41982</strain>
    </source>
</reference>
<organism evidence="1 2">
    <name type="scientific">Streptomyces evansiae</name>
    <dbReference type="NCBI Taxonomy" id="3075535"/>
    <lineage>
        <taxon>Bacteria</taxon>
        <taxon>Bacillati</taxon>
        <taxon>Actinomycetota</taxon>
        <taxon>Actinomycetes</taxon>
        <taxon>Kitasatosporales</taxon>
        <taxon>Streptomycetaceae</taxon>
        <taxon>Streptomyces</taxon>
    </lineage>
</organism>
<protein>
    <recommendedName>
        <fullName evidence="3">STAS domain-containing protein</fullName>
    </recommendedName>
</protein>
<evidence type="ECO:0000313" key="1">
    <source>
        <dbReference type="EMBL" id="MDT0418863.1"/>
    </source>
</evidence>
<comment type="caution">
    <text evidence="1">The sequence shown here is derived from an EMBL/GenBank/DDBJ whole genome shotgun (WGS) entry which is preliminary data.</text>
</comment>